<protein>
    <submittedName>
        <fullName evidence="1">Uncharacterized protein</fullName>
    </submittedName>
</protein>
<name>A0A3M3YQ63_9PSED</name>
<gene>
    <name evidence="1" type="ORF">ALQ33_01672</name>
</gene>
<organism evidence="1 2">
    <name type="scientific">Pseudomonas syringae pv. philadelphi</name>
    <dbReference type="NCBI Taxonomy" id="251706"/>
    <lineage>
        <taxon>Bacteria</taxon>
        <taxon>Pseudomonadati</taxon>
        <taxon>Pseudomonadota</taxon>
        <taxon>Gammaproteobacteria</taxon>
        <taxon>Pseudomonadales</taxon>
        <taxon>Pseudomonadaceae</taxon>
        <taxon>Pseudomonas</taxon>
    </lineage>
</organism>
<dbReference type="Pfam" id="PF11275">
    <property type="entry name" value="DUF3077"/>
    <property type="match status" value="1"/>
</dbReference>
<dbReference type="Proteomes" id="UP000279372">
    <property type="component" value="Unassembled WGS sequence"/>
</dbReference>
<sequence length="40" mass="4325">MLKKIVPDPPTGLFTVNASVTREEALNHASDLLRCIMTAA</sequence>
<reference evidence="1 2" key="1">
    <citation type="submission" date="2018-08" db="EMBL/GenBank/DDBJ databases">
        <title>Recombination of ecologically and evolutionarily significant loci maintains genetic cohesion in the Pseudomonas syringae species complex.</title>
        <authorList>
            <person name="Dillon M."/>
            <person name="Thakur S."/>
            <person name="Almeida R.N.D."/>
            <person name="Weir B.S."/>
            <person name="Guttman D.S."/>
        </authorList>
    </citation>
    <scope>NUCLEOTIDE SEQUENCE [LARGE SCALE GENOMIC DNA]</scope>
    <source>
        <strain evidence="1 2">ICMP 8902</strain>
    </source>
</reference>
<dbReference type="InterPro" id="IPR021427">
    <property type="entry name" value="DUF3077"/>
</dbReference>
<dbReference type="EMBL" id="RBQB01000253">
    <property type="protein sequence ID" value="RMO84637.1"/>
    <property type="molecule type" value="Genomic_DNA"/>
</dbReference>
<proteinExistence type="predicted"/>
<accession>A0A3M3YQ63</accession>
<evidence type="ECO:0000313" key="1">
    <source>
        <dbReference type="EMBL" id="RMO84637.1"/>
    </source>
</evidence>
<comment type="caution">
    <text evidence="1">The sequence shown here is derived from an EMBL/GenBank/DDBJ whole genome shotgun (WGS) entry which is preliminary data.</text>
</comment>
<dbReference type="AlphaFoldDB" id="A0A3M3YQ63"/>
<evidence type="ECO:0000313" key="2">
    <source>
        <dbReference type="Proteomes" id="UP000279372"/>
    </source>
</evidence>